<evidence type="ECO:0000313" key="1">
    <source>
        <dbReference type="EMBL" id="KKM06214.1"/>
    </source>
</evidence>
<gene>
    <name evidence="1" type="ORF">LCGC14_1746210</name>
</gene>
<accession>A0A0F9H556</accession>
<protein>
    <recommendedName>
        <fullName evidence="2">Tyrosine specific protein phosphatases domain-containing protein</fullName>
    </recommendedName>
</protein>
<dbReference type="EMBL" id="LAZR01016046">
    <property type="protein sequence ID" value="KKM06214.1"/>
    <property type="molecule type" value="Genomic_DNA"/>
</dbReference>
<dbReference type="CDD" id="cd14498">
    <property type="entry name" value="DSP"/>
    <property type="match status" value="1"/>
</dbReference>
<dbReference type="Gene3D" id="3.90.190.10">
    <property type="entry name" value="Protein tyrosine phosphatase superfamily"/>
    <property type="match status" value="1"/>
</dbReference>
<dbReference type="AlphaFoldDB" id="A0A0F9H556"/>
<name>A0A0F9H556_9ZZZZ</name>
<reference evidence="1" key="1">
    <citation type="journal article" date="2015" name="Nature">
        <title>Complex archaea that bridge the gap between prokaryotes and eukaryotes.</title>
        <authorList>
            <person name="Spang A."/>
            <person name="Saw J.H."/>
            <person name="Jorgensen S.L."/>
            <person name="Zaremba-Niedzwiedzka K."/>
            <person name="Martijn J."/>
            <person name="Lind A.E."/>
            <person name="van Eijk R."/>
            <person name="Schleper C."/>
            <person name="Guy L."/>
            <person name="Ettema T.J."/>
        </authorList>
    </citation>
    <scope>NUCLEOTIDE SEQUENCE</scope>
</reference>
<evidence type="ECO:0008006" key="2">
    <source>
        <dbReference type="Google" id="ProtNLM"/>
    </source>
</evidence>
<sequence>MNVIHACQNLWVGCNEIARDMEWRKEHGITAILSVLSDRCVVDDNLITRLRLSPPDGPGFQKWHIDMAVRFLEQMHLVQSRHTLVHCWGGSSRSVAMATTYLYLNQGAAIDPIVPFGDMEHAACKLREIRGVNYTPPHPAFWELCKEYAQNRLDHAEVG</sequence>
<organism evidence="1">
    <name type="scientific">marine sediment metagenome</name>
    <dbReference type="NCBI Taxonomy" id="412755"/>
    <lineage>
        <taxon>unclassified sequences</taxon>
        <taxon>metagenomes</taxon>
        <taxon>ecological metagenomes</taxon>
    </lineage>
</organism>
<proteinExistence type="predicted"/>
<comment type="caution">
    <text evidence="1">The sequence shown here is derived from an EMBL/GenBank/DDBJ whole genome shotgun (WGS) entry which is preliminary data.</text>
</comment>
<dbReference type="InterPro" id="IPR029021">
    <property type="entry name" value="Prot-tyrosine_phosphatase-like"/>
</dbReference>
<dbReference type="SUPFAM" id="SSF52799">
    <property type="entry name" value="(Phosphotyrosine protein) phosphatases II"/>
    <property type="match status" value="1"/>
</dbReference>